<keyword evidence="5 13" id="KW-0812">Transmembrane</keyword>
<evidence type="ECO:0000313" key="16">
    <source>
        <dbReference type="EMBL" id="CAH1725526.1"/>
    </source>
</evidence>
<keyword evidence="4" id="KW-0433">Leucine-rich repeat</keyword>
<evidence type="ECO:0000256" key="1">
    <source>
        <dbReference type="ARBA" id="ARBA00004651"/>
    </source>
</evidence>
<organism evidence="16 17">
    <name type="scientific">Aphis gossypii</name>
    <name type="common">Cotton aphid</name>
    <dbReference type="NCBI Taxonomy" id="80765"/>
    <lineage>
        <taxon>Eukaryota</taxon>
        <taxon>Metazoa</taxon>
        <taxon>Ecdysozoa</taxon>
        <taxon>Arthropoda</taxon>
        <taxon>Hexapoda</taxon>
        <taxon>Insecta</taxon>
        <taxon>Pterygota</taxon>
        <taxon>Neoptera</taxon>
        <taxon>Paraneoptera</taxon>
        <taxon>Hemiptera</taxon>
        <taxon>Sternorrhyncha</taxon>
        <taxon>Aphidomorpha</taxon>
        <taxon>Aphidoidea</taxon>
        <taxon>Aphididae</taxon>
        <taxon>Aphidini</taxon>
        <taxon>Aphis</taxon>
        <taxon>Aphis</taxon>
    </lineage>
</organism>
<evidence type="ECO:0000256" key="11">
    <source>
        <dbReference type="ARBA" id="ARBA00023224"/>
    </source>
</evidence>
<feature type="domain" description="G-protein coupled receptors family 1 profile" evidence="15">
    <location>
        <begin position="414"/>
        <end position="664"/>
    </location>
</feature>
<feature type="transmembrane region" description="Helical" evidence="13">
    <location>
        <begin position="613"/>
        <end position="635"/>
    </location>
</feature>
<feature type="transmembrane region" description="Helical" evidence="13">
    <location>
        <begin position="402"/>
        <end position="423"/>
    </location>
</feature>
<reference evidence="16" key="1">
    <citation type="submission" date="2022-02" db="EMBL/GenBank/DDBJ databases">
        <authorList>
            <person name="King R."/>
        </authorList>
    </citation>
    <scope>NUCLEOTIDE SEQUENCE</scope>
</reference>
<keyword evidence="9 13" id="KW-0472">Membrane</keyword>
<evidence type="ECO:0000256" key="10">
    <source>
        <dbReference type="ARBA" id="ARBA00023170"/>
    </source>
</evidence>
<keyword evidence="14" id="KW-0732">Signal</keyword>
<dbReference type="SUPFAM" id="SSF52058">
    <property type="entry name" value="L domain-like"/>
    <property type="match status" value="1"/>
</dbReference>
<evidence type="ECO:0000256" key="7">
    <source>
        <dbReference type="ARBA" id="ARBA00022989"/>
    </source>
</evidence>
<feature type="transmembrane region" description="Helical" evidence="13">
    <location>
        <begin position="518"/>
        <end position="538"/>
    </location>
</feature>
<feature type="transmembrane region" description="Helical" evidence="13">
    <location>
        <begin position="564"/>
        <end position="585"/>
    </location>
</feature>
<dbReference type="Proteomes" id="UP001154329">
    <property type="component" value="Chromosome 2"/>
</dbReference>
<evidence type="ECO:0000256" key="3">
    <source>
        <dbReference type="ARBA" id="ARBA00022475"/>
    </source>
</evidence>
<dbReference type="FunFam" id="1.20.1070.10:FF:000181">
    <property type="entry name" value="Thyrotropin receptor"/>
    <property type="match status" value="1"/>
</dbReference>
<evidence type="ECO:0000256" key="2">
    <source>
        <dbReference type="ARBA" id="ARBA00010663"/>
    </source>
</evidence>
<dbReference type="Pfam" id="PF00001">
    <property type="entry name" value="7tm_1"/>
    <property type="match status" value="1"/>
</dbReference>
<dbReference type="Gene3D" id="1.20.1070.10">
    <property type="entry name" value="Rhodopsin 7-helix transmembrane proteins"/>
    <property type="match status" value="1"/>
</dbReference>
<keyword evidence="6" id="KW-0677">Repeat</keyword>
<evidence type="ECO:0000313" key="17">
    <source>
        <dbReference type="Proteomes" id="UP001154329"/>
    </source>
</evidence>
<evidence type="ECO:0000256" key="12">
    <source>
        <dbReference type="SAM" id="MobiDB-lite"/>
    </source>
</evidence>
<dbReference type="GO" id="GO:0008528">
    <property type="term" value="F:G protein-coupled peptide receptor activity"/>
    <property type="evidence" value="ECO:0007669"/>
    <property type="project" value="TreeGrafter"/>
</dbReference>
<dbReference type="InterPro" id="IPR002131">
    <property type="entry name" value="Gphrmn_rcpt_fam"/>
</dbReference>
<protein>
    <recommendedName>
        <fullName evidence="15">G-protein coupled receptors family 1 profile domain-containing protein</fullName>
    </recommendedName>
</protein>
<name>A0A9P0J2K6_APHGO</name>
<keyword evidence="7 13" id="KW-1133">Transmembrane helix</keyword>
<dbReference type="InterPro" id="IPR032675">
    <property type="entry name" value="LRR_dom_sf"/>
</dbReference>
<dbReference type="PRINTS" id="PR00373">
    <property type="entry name" value="GLYCHORMONER"/>
</dbReference>
<dbReference type="GO" id="GO:0007189">
    <property type="term" value="P:adenylate cyclase-activating G protein-coupled receptor signaling pathway"/>
    <property type="evidence" value="ECO:0007669"/>
    <property type="project" value="TreeGrafter"/>
</dbReference>
<dbReference type="InterPro" id="IPR000276">
    <property type="entry name" value="GPCR_Rhodpsn"/>
</dbReference>
<feature type="signal peptide" evidence="14">
    <location>
        <begin position="1"/>
        <end position="27"/>
    </location>
</feature>
<comment type="similarity">
    <text evidence="2">Belongs to the G-protein coupled receptor 1 family.</text>
</comment>
<gene>
    <name evidence="16" type="ORF">APHIGO_LOCUS6591</name>
</gene>
<evidence type="ECO:0000256" key="14">
    <source>
        <dbReference type="SAM" id="SignalP"/>
    </source>
</evidence>
<evidence type="ECO:0000256" key="5">
    <source>
        <dbReference type="ARBA" id="ARBA00022692"/>
    </source>
</evidence>
<comment type="subcellular location">
    <subcellularLocation>
        <location evidence="1">Cell membrane</location>
        <topology evidence="1">Multi-pass membrane protein</topology>
    </subcellularLocation>
</comment>
<feature type="transmembrane region" description="Helical" evidence="13">
    <location>
        <begin position="479"/>
        <end position="498"/>
    </location>
</feature>
<dbReference type="PRINTS" id="PR00237">
    <property type="entry name" value="GPCRRHODOPSN"/>
</dbReference>
<feature type="region of interest" description="Disordered" evidence="12">
    <location>
        <begin position="827"/>
        <end position="860"/>
    </location>
</feature>
<reference evidence="16" key="2">
    <citation type="submission" date="2022-10" db="EMBL/GenBank/DDBJ databases">
        <authorList>
            <consortium name="ENA_rothamsted_submissions"/>
            <consortium name="culmorum"/>
            <person name="King R."/>
        </authorList>
    </citation>
    <scope>NUCLEOTIDE SEQUENCE</scope>
</reference>
<dbReference type="SUPFAM" id="SSF81321">
    <property type="entry name" value="Family A G protein-coupled receptor-like"/>
    <property type="match status" value="1"/>
</dbReference>
<dbReference type="PANTHER" id="PTHR24372:SF74">
    <property type="entry name" value="LP13728P"/>
    <property type="match status" value="1"/>
</dbReference>
<keyword evidence="8" id="KW-0297">G-protein coupled receptor</keyword>
<keyword evidence="17" id="KW-1185">Reference proteome</keyword>
<dbReference type="EMBL" id="OU899035">
    <property type="protein sequence ID" value="CAH1725526.1"/>
    <property type="molecule type" value="Genomic_DNA"/>
</dbReference>
<evidence type="ECO:0000256" key="6">
    <source>
        <dbReference type="ARBA" id="ARBA00022737"/>
    </source>
</evidence>
<dbReference type="InterPro" id="IPR001611">
    <property type="entry name" value="Leu-rich_rpt"/>
</dbReference>
<feature type="transmembrane region" description="Helical" evidence="13">
    <location>
        <begin position="647"/>
        <end position="667"/>
    </location>
</feature>
<dbReference type="Pfam" id="PF13855">
    <property type="entry name" value="LRR_8"/>
    <property type="match status" value="1"/>
</dbReference>
<dbReference type="GO" id="GO:0016500">
    <property type="term" value="F:protein-hormone receptor activity"/>
    <property type="evidence" value="ECO:0007669"/>
    <property type="project" value="InterPro"/>
</dbReference>
<dbReference type="AlphaFoldDB" id="A0A9P0J2K6"/>
<evidence type="ECO:0000256" key="8">
    <source>
        <dbReference type="ARBA" id="ARBA00023040"/>
    </source>
</evidence>
<accession>A0A9P0J2K6</accession>
<evidence type="ECO:0000256" key="9">
    <source>
        <dbReference type="ARBA" id="ARBA00023136"/>
    </source>
</evidence>
<keyword evidence="10" id="KW-0675">Receptor</keyword>
<evidence type="ECO:0000256" key="13">
    <source>
        <dbReference type="SAM" id="Phobius"/>
    </source>
</evidence>
<feature type="transmembrane region" description="Helical" evidence="13">
    <location>
        <begin position="435"/>
        <end position="456"/>
    </location>
</feature>
<sequence length="860" mass="94702">MPHKYIVVGILALILIFTDYLCGSVGSVEIAISHKLCKCFNTTNDYNDNGSIKCMCVQNELKEIPNDLPTPLHELIIGKASIASLTKDSFTNYKKSIRDITLRDLRNLVHIENGIFDNMKQLRTIVIHIAPKLKMISPSLFNVDLPKLKILGIVRTGIKKPPNLSLLRTEQHLHIVDLESNQIEKLVSGELSISAEQLQLNYNFINEVGPLTFKDAEIATINLRGNRKLQKLDAQAFVGIKSLRNLDLSETSIQNLPTAGLEELDVLKIEKTYTMNVFPSIYNFKNIKEAWLTYPYHCCAFHFPKTHNPQGYANHEKLQQKMMHECKNIPFVDPISTVKTMHSTTENFIGDEMFHSGDVTIGTKVDVICGNVSKNYLEVKCYPEPDAFNPCEDLMGNWTLRVAVWIVAVAALLGNMAVLFVLLSSRFRLTVPKFLMCNLALADFCMGLYLLLIAVMDARSIGHYFNHAIFWQRGIGCKVAGFLTVFSCMLSVFTLMIITGERWYTITYAIHLNRRLKLGASVNIMAVGWLFSLVMGALPLMGTSGYSKTSICLPMDNSTFADKVYLFSLLTFNGMAFVLICACYAKMYASIRGGREAVASVARSDMTVAKRMALLVFTDFACWAPVAFFGLTALAGYPLIDVPKTKILLVFFYPLNSCANPYLYALLTQQYRRDLFVLLSRFGVCSRRADEYKGTGPVPCGRRKAHCNDAQRHRDRRGYGGGGGGCGGGGGGGDECGGGGGGGYDDAGQSGGGGGGGNHHRGSVMTTVTSVDSVVACRPGSLTPLQEQLNCNAAEYTARRAHSPPHTPSPVQQPSSLMTPLQQNLELMPLHDGGGDDDDEDSVSVISVQLRQRSRDGCGE</sequence>
<dbReference type="PROSITE" id="PS50262">
    <property type="entry name" value="G_PROTEIN_RECEP_F1_2"/>
    <property type="match status" value="1"/>
</dbReference>
<feature type="chain" id="PRO_5040337531" description="G-protein coupled receptors family 1 profile domain-containing protein" evidence="14">
    <location>
        <begin position="28"/>
        <end position="860"/>
    </location>
</feature>
<proteinExistence type="inferred from homology"/>
<dbReference type="InterPro" id="IPR017452">
    <property type="entry name" value="GPCR_Rhodpsn_7TM"/>
</dbReference>
<evidence type="ECO:0000256" key="4">
    <source>
        <dbReference type="ARBA" id="ARBA00022614"/>
    </source>
</evidence>
<dbReference type="Gene3D" id="3.80.10.10">
    <property type="entry name" value="Ribonuclease Inhibitor"/>
    <property type="match status" value="1"/>
</dbReference>
<feature type="region of interest" description="Disordered" evidence="12">
    <location>
        <begin position="798"/>
        <end position="817"/>
    </location>
</feature>
<keyword evidence="11" id="KW-0807">Transducer</keyword>
<keyword evidence="3" id="KW-1003">Cell membrane</keyword>
<dbReference type="GO" id="GO:0009755">
    <property type="term" value="P:hormone-mediated signaling pathway"/>
    <property type="evidence" value="ECO:0007669"/>
    <property type="project" value="TreeGrafter"/>
</dbReference>
<evidence type="ECO:0000259" key="15">
    <source>
        <dbReference type="PROSITE" id="PS50262"/>
    </source>
</evidence>
<dbReference type="PANTHER" id="PTHR24372">
    <property type="entry name" value="GLYCOPROTEIN HORMONE RECEPTOR"/>
    <property type="match status" value="1"/>
</dbReference>
<dbReference type="CDD" id="cd15136">
    <property type="entry name" value="7tmA_Glyco_hormone_R"/>
    <property type="match status" value="1"/>
</dbReference>
<dbReference type="GO" id="GO:0005886">
    <property type="term" value="C:plasma membrane"/>
    <property type="evidence" value="ECO:0007669"/>
    <property type="project" value="UniProtKB-SubCell"/>
</dbReference>